<keyword evidence="3" id="KW-1185">Reference proteome</keyword>
<comment type="caution">
    <text evidence="2">The sequence shown here is derived from an EMBL/GenBank/DDBJ whole genome shotgun (WGS) entry which is preliminary data.</text>
</comment>
<dbReference type="Proteomes" id="UP001419268">
    <property type="component" value="Unassembled WGS sequence"/>
</dbReference>
<feature type="signal peptide" evidence="1">
    <location>
        <begin position="1"/>
        <end position="27"/>
    </location>
</feature>
<evidence type="ECO:0000256" key="1">
    <source>
        <dbReference type="SAM" id="SignalP"/>
    </source>
</evidence>
<evidence type="ECO:0000313" key="3">
    <source>
        <dbReference type="Proteomes" id="UP001419268"/>
    </source>
</evidence>
<name>A0AAP0JVA1_9MAGN</name>
<sequence length="79" mass="8276">MASSSSVALKAFLILGIVLFGLLTVNSETAGALVDPASTIVKNAVINGAEGEKTRENRHARKLLLGDWSGFICAVTRTC</sequence>
<feature type="chain" id="PRO_5042893429" evidence="1">
    <location>
        <begin position="28"/>
        <end position="79"/>
    </location>
</feature>
<keyword evidence="1" id="KW-0732">Signal</keyword>
<dbReference type="EMBL" id="JBBNAG010000004">
    <property type="protein sequence ID" value="KAK9140878.1"/>
    <property type="molecule type" value="Genomic_DNA"/>
</dbReference>
<reference evidence="2 3" key="1">
    <citation type="submission" date="2024-01" db="EMBL/GenBank/DDBJ databases">
        <title>Genome assemblies of Stephania.</title>
        <authorList>
            <person name="Yang L."/>
        </authorList>
    </citation>
    <scope>NUCLEOTIDE SEQUENCE [LARGE SCALE GENOMIC DNA]</scope>
    <source>
        <strain evidence="2">JXDWG</strain>
        <tissue evidence="2">Leaf</tissue>
    </source>
</reference>
<evidence type="ECO:0000313" key="2">
    <source>
        <dbReference type="EMBL" id="KAK9140878.1"/>
    </source>
</evidence>
<proteinExistence type="predicted"/>
<protein>
    <submittedName>
        <fullName evidence="2">Uncharacterized protein</fullName>
    </submittedName>
</protein>
<gene>
    <name evidence="2" type="ORF">Scep_010559</name>
</gene>
<accession>A0AAP0JVA1</accession>
<dbReference type="AlphaFoldDB" id="A0AAP0JVA1"/>
<organism evidence="2 3">
    <name type="scientific">Stephania cephalantha</name>
    <dbReference type="NCBI Taxonomy" id="152367"/>
    <lineage>
        <taxon>Eukaryota</taxon>
        <taxon>Viridiplantae</taxon>
        <taxon>Streptophyta</taxon>
        <taxon>Embryophyta</taxon>
        <taxon>Tracheophyta</taxon>
        <taxon>Spermatophyta</taxon>
        <taxon>Magnoliopsida</taxon>
        <taxon>Ranunculales</taxon>
        <taxon>Menispermaceae</taxon>
        <taxon>Menispermoideae</taxon>
        <taxon>Cissampelideae</taxon>
        <taxon>Stephania</taxon>
    </lineage>
</organism>